<reference evidence="1 2" key="1">
    <citation type="submission" date="2018-02" db="EMBL/GenBank/DDBJ databases">
        <title>Subsurface microbial communities from deep shales in Ohio and West Virginia, USA.</title>
        <authorList>
            <person name="Wrighton K."/>
        </authorList>
    </citation>
    <scope>NUCLEOTIDE SEQUENCE [LARGE SCALE GENOMIC DNA]</scope>
    <source>
        <strain evidence="1 2">OWC-G53F</strain>
    </source>
</reference>
<dbReference type="AlphaFoldDB" id="A0A2S6GU60"/>
<organism evidence="1 2">
    <name type="scientific">Methylobacter tundripaludum</name>
    <dbReference type="NCBI Taxonomy" id="173365"/>
    <lineage>
        <taxon>Bacteria</taxon>
        <taxon>Pseudomonadati</taxon>
        <taxon>Pseudomonadota</taxon>
        <taxon>Gammaproteobacteria</taxon>
        <taxon>Methylococcales</taxon>
        <taxon>Methylococcaceae</taxon>
        <taxon>Methylobacter</taxon>
    </lineage>
</organism>
<dbReference type="EMBL" id="PTIY01000011">
    <property type="protein sequence ID" value="PPK68661.1"/>
    <property type="molecule type" value="Genomic_DNA"/>
</dbReference>
<dbReference type="Proteomes" id="UP000238071">
    <property type="component" value="Unassembled WGS sequence"/>
</dbReference>
<evidence type="ECO:0000313" key="1">
    <source>
        <dbReference type="EMBL" id="PPK68661.1"/>
    </source>
</evidence>
<gene>
    <name evidence="1" type="ORF">B0F88_11169</name>
</gene>
<comment type="caution">
    <text evidence="1">The sequence shown here is derived from an EMBL/GenBank/DDBJ whole genome shotgun (WGS) entry which is preliminary data.</text>
</comment>
<accession>A0A2S6GU60</accession>
<proteinExistence type="predicted"/>
<keyword evidence="2" id="KW-1185">Reference proteome</keyword>
<protein>
    <submittedName>
        <fullName evidence="1">Uncharacterized protein</fullName>
    </submittedName>
</protein>
<name>A0A2S6GU60_9GAMM</name>
<sequence length="103" mass="11169">MVCLTAIKLSIVGAGHAAMKALQSSPKCRGRGPLLRCHCLINLMAVMLRLSIQAIIPASIPQPYPPSFFNARSNLSFHGTAQLSRIKLPYYFWVAENSGPGAM</sequence>
<evidence type="ECO:0000313" key="2">
    <source>
        <dbReference type="Proteomes" id="UP000238071"/>
    </source>
</evidence>